<dbReference type="Proteomes" id="UP001642487">
    <property type="component" value="Chromosome 5"/>
</dbReference>
<evidence type="ECO:0000256" key="1">
    <source>
        <dbReference type="SAM" id="MobiDB-lite"/>
    </source>
</evidence>
<keyword evidence="3" id="KW-1185">Reference proteome</keyword>
<accession>A0ABP0YV21</accession>
<sequence>MQNPWRNLGSTNCRPPDLEQSERRREKKMDEDGVSEKWYQGLRGYWKRKNYEKLNGSSRRRRRLAQVELGSTRNTRRRFWRIKISPKFRFLRKLPSPKKLLLRLRDAYVNMMLGFANSRVFTTSYGGGAAVCDGIAGFGQRPAKEYDEKMILEIYKSMVVRQRQMVNRSAAAGSKPETAHSR</sequence>
<dbReference type="EMBL" id="OZ021739">
    <property type="protein sequence ID" value="CAK9322282.1"/>
    <property type="molecule type" value="Genomic_DNA"/>
</dbReference>
<feature type="compositionally biased region" description="Basic and acidic residues" evidence="1">
    <location>
        <begin position="16"/>
        <end position="34"/>
    </location>
</feature>
<gene>
    <name evidence="2" type="ORF">CITCOLO1_LOCUS14421</name>
</gene>
<dbReference type="PANTHER" id="PTHR33702">
    <property type="entry name" value="BNAA09G40010D PROTEIN"/>
    <property type="match status" value="1"/>
</dbReference>
<protein>
    <submittedName>
        <fullName evidence="2">Uncharacterized protein</fullName>
    </submittedName>
</protein>
<name>A0ABP0YV21_9ROSI</name>
<proteinExistence type="predicted"/>
<feature type="region of interest" description="Disordered" evidence="1">
    <location>
        <begin position="1"/>
        <end position="34"/>
    </location>
</feature>
<feature type="compositionally biased region" description="Polar residues" evidence="1">
    <location>
        <begin position="1"/>
        <end position="13"/>
    </location>
</feature>
<evidence type="ECO:0000313" key="3">
    <source>
        <dbReference type="Proteomes" id="UP001642487"/>
    </source>
</evidence>
<evidence type="ECO:0000313" key="2">
    <source>
        <dbReference type="EMBL" id="CAK9322282.1"/>
    </source>
</evidence>
<reference evidence="2 3" key="1">
    <citation type="submission" date="2024-03" db="EMBL/GenBank/DDBJ databases">
        <authorList>
            <person name="Gkanogiannis A."/>
            <person name="Becerra Lopez-Lavalle L."/>
        </authorList>
    </citation>
    <scope>NUCLEOTIDE SEQUENCE [LARGE SCALE GENOMIC DNA]</scope>
</reference>
<organism evidence="2 3">
    <name type="scientific">Citrullus colocynthis</name>
    <name type="common">colocynth</name>
    <dbReference type="NCBI Taxonomy" id="252529"/>
    <lineage>
        <taxon>Eukaryota</taxon>
        <taxon>Viridiplantae</taxon>
        <taxon>Streptophyta</taxon>
        <taxon>Embryophyta</taxon>
        <taxon>Tracheophyta</taxon>
        <taxon>Spermatophyta</taxon>
        <taxon>Magnoliopsida</taxon>
        <taxon>eudicotyledons</taxon>
        <taxon>Gunneridae</taxon>
        <taxon>Pentapetalae</taxon>
        <taxon>rosids</taxon>
        <taxon>fabids</taxon>
        <taxon>Cucurbitales</taxon>
        <taxon>Cucurbitaceae</taxon>
        <taxon>Benincaseae</taxon>
        <taxon>Citrullus</taxon>
    </lineage>
</organism>
<dbReference type="PANTHER" id="PTHR33702:SF5">
    <property type="entry name" value="OS01G0308600 PROTEIN"/>
    <property type="match status" value="1"/>
</dbReference>